<name>A0A6C0F415_9ZZZZ</name>
<accession>A0A6C0F415</accession>
<sequence>MPLQFIPGKNSNALDTILRLGLLNPDANANCLCPKEFTTVEKKNLVYPPGPDNIRIAQILNTSLGGRIRFGNFGTPFVIDAIGRREGQPGGMRGPLRNKF</sequence>
<reference evidence="1" key="1">
    <citation type="journal article" date="2020" name="Nature">
        <title>Giant virus diversity and host interactions through global metagenomics.</title>
        <authorList>
            <person name="Schulz F."/>
            <person name="Roux S."/>
            <person name="Paez-Espino D."/>
            <person name="Jungbluth S."/>
            <person name="Walsh D.A."/>
            <person name="Denef V.J."/>
            <person name="McMahon K.D."/>
            <person name="Konstantinidis K.T."/>
            <person name="Eloe-Fadrosh E.A."/>
            <person name="Kyrpides N.C."/>
            <person name="Woyke T."/>
        </authorList>
    </citation>
    <scope>NUCLEOTIDE SEQUENCE</scope>
    <source>
        <strain evidence="1">GVMAG-M-3300009182-46</strain>
    </source>
</reference>
<dbReference type="AlphaFoldDB" id="A0A6C0F415"/>
<evidence type="ECO:0000313" key="1">
    <source>
        <dbReference type="EMBL" id="QHT36288.1"/>
    </source>
</evidence>
<organism evidence="1">
    <name type="scientific">viral metagenome</name>
    <dbReference type="NCBI Taxonomy" id="1070528"/>
    <lineage>
        <taxon>unclassified sequences</taxon>
        <taxon>metagenomes</taxon>
        <taxon>organismal metagenomes</taxon>
    </lineage>
</organism>
<protein>
    <submittedName>
        <fullName evidence="1">Uncharacterized protein</fullName>
    </submittedName>
</protein>
<proteinExistence type="predicted"/>
<dbReference type="EMBL" id="MN739035">
    <property type="protein sequence ID" value="QHT36288.1"/>
    <property type="molecule type" value="Genomic_DNA"/>
</dbReference>